<name>A0A445N0U2_9BACT</name>
<sequence length="43" mass="4824">MDVNAINHKAGVNSKPVSKRMDSLKIWIRLKFIDPVKSQSTGI</sequence>
<dbReference type="AlphaFoldDB" id="A0A445N0U2"/>
<accession>A0A445N0U2</accession>
<dbReference type="EMBL" id="OJIN01000192">
    <property type="protein sequence ID" value="SPD75222.1"/>
    <property type="molecule type" value="Genomic_DNA"/>
</dbReference>
<organism evidence="1">
    <name type="scientific">uncultured Desulfobacterium sp</name>
    <dbReference type="NCBI Taxonomy" id="201089"/>
    <lineage>
        <taxon>Bacteria</taxon>
        <taxon>Pseudomonadati</taxon>
        <taxon>Thermodesulfobacteriota</taxon>
        <taxon>Desulfobacteria</taxon>
        <taxon>Desulfobacterales</taxon>
        <taxon>Desulfobacteriaceae</taxon>
        <taxon>Desulfobacterium</taxon>
        <taxon>environmental samples</taxon>
    </lineage>
</organism>
<reference evidence="1" key="1">
    <citation type="submission" date="2018-01" db="EMBL/GenBank/DDBJ databases">
        <authorList>
            <person name="Regsiter A."/>
            <person name="William W."/>
        </authorList>
    </citation>
    <scope>NUCLEOTIDE SEQUENCE</scope>
    <source>
        <strain evidence="1">TRIP AH-1</strain>
    </source>
</reference>
<gene>
    <name evidence="1" type="ORF">PITCH_A50024</name>
</gene>
<evidence type="ECO:0000313" key="1">
    <source>
        <dbReference type="EMBL" id="SPD75222.1"/>
    </source>
</evidence>
<protein>
    <submittedName>
        <fullName evidence="1">Uncharacterized protein</fullName>
    </submittedName>
</protein>
<proteinExistence type="predicted"/>